<dbReference type="InterPro" id="IPR036691">
    <property type="entry name" value="Endo/exonu/phosph_ase_sf"/>
</dbReference>
<dbReference type="Gene3D" id="3.60.10.10">
    <property type="entry name" value="Endonuclease/exonuclease/phosphatase"/>
    <property type="match status" value="1"/>
</dbReference>
<name>C0PGT4_MAIZE</name>
<proteinExistence type="evidence at transcript level"/>
<sequence>MWEASIARAGEMQSGSWLTLLNLIWSVSRRLKAAISRRMVMSMLGSDFDEFIFLLALGTRGGILLAWKSSSCTVLNSRVDTSSVSVQFAQDNGIGWWFTGVYGPQADELKIQFLHELRSVRSVCHGAWAVGGDFNLIYKAEDQSNTNLDRSMMGQFRRFFNDLELQELALSGRRFTWSNECEAPTLVRLDRGFLLSLGEFIS</sequence>
<evidence type="ECO:0000313" key="1">
    <source>
        <dbReference type="EMBL" id="ACN34400.1"/>
    </source>
</evidence>
<evidence type="ECO:0008006" key="2">
    <source>
        <dbReference type="Google" id="ProtNLM"/>
    </source>
</evidence>
<accession>C0PGT4</accession>
<dbReference type="AlphaFoldDB" id="C0PGT4"/>
<reference evidence="1" key="1">
    <citation type="journal article" date="2009" name="PLoS Genet.">
        <title>Sequencing, mapping, and analysis of 27,455 maize full-length cDNAs.</title>
        <authorList>
            <person name="Soderlund C."/>
            <person name="Descour A."/>
            <person name="Kudrna D."/>
            <person name="Bomhoff M."/>
            <person name="Boyd L."/>
            <person name="Currie J."/>
            <person name="Angelova A."/>
            <person name="Collura K."/>
            <person name="Wissotski M."/>
            <person name="Ashley E."/>
            <person name="Morrow D."/>
            <person name="Fernandes J."/>
            <person name="Walbot V."/>
            <person name="Yu Y."/>
        </authorList>
    </citation>
    <scope>NUCLEOTIDE SEQUENCE</scope>
    <source>
        <strain evidence="1">B73</strain>
    </source>
</reference>
<organism evidence="1">
    <name type="scientific">Zea mays</name>
    <name type="common">Maize</name>
    <dbReference type="NCBI Taxonomy" id="4577"/>
    <lineage>
        <taxon>Eukaryota</taxon>
        <taxon>Viridiplantae</taxon>
        <taxon>Streptophyta</taxon>
        <taxon>Embryophyta</taxon>
        <taxon>Tracheophyta</taxon>
        <taxon>Spermatophyta</taxon>
        <taxon>Magnoliopsida</taxon>
        <taxon>Liliopsida</taxon>
        <taxon>Poales</taxon>
        <taxon>Poaceae</taxon>
        <taxon>PACMAD clade</taxon>
        <taxon>Panicoideae</taxon>
        <taxon>Andropogonodae</taxon>
        <taxon>Andropogoneae</taxon>
        <taxon>Tripsacinae</taxon>
        <taxon>Zea</taxon>
    </lineage>
</organism>
<protein>
    <recommendedName>
        <fullName evidence="2">Endonuclease/exonuclease/phosphatase domain-containing protein</fullName>
    </recommendedName>
</protein>
<dbReference type="EMBL" id="BT067503">
    <property type="protein sequence ID" value="ACN34400.1"/>
    <property type="molecule type" value="mRNA"/>
</dbReference>
<dbReference type="SUPFAM" id="SSF56219">
    <property type="entry name" value="DNase I-like"/>
    <property type="match status" value="1"/>
</dbReference>